<reference evidence="1" key="1">
    <citation type="submission" date="2021-06" db="EMBL/GenBank/DDBJ databases">
        <authorList>
            <person name="Kallberg Y."/>
            <person name="Tangrot J."/>
            <person name="Rosling A."/>
        </authorList>
    </citation>
    <scope>NUCLEOTIDE SEQUENCE</scope>
    <source>
        <strain evidence="1">CL356</strain>
    </source>
</reference>
<gene>
    <name evidence="1" type="ORF">ACOLOM_LOCUS2243</name>
</gene>
<organism evidence="1 2">
    <name type="scientific">Acaulospora colombiana</name>
    <dbReference type="NCBI Taxonomy" id="27376"/>
    <lineage>
        <taxon>Eukaryota</taxon>
        <taxon>Fungi</taxon>
        <taxon>Fungi incertae sedis</taxon>
        <taxon>Mucoromycota</taxon>
        <taxon>Glomeromycotina</taxon>
        <taxon>Glomeromycetes</taxon>
        <taxon>Diversisporales</taxon>
        <taxon>Acaulosporaceae</taxon>
        <taxon>Acaulospora</taxon>
    </lineage>
</organism>
<keyword evidence="2" id="KW-1185">Reference proteome</keyword>
<proteinExistence type="predicted"/>
<comment type="caution">
    <text evidence="1">The sequence shown here is derived from an EMBL/GenBank/DDBJ whole genome shotgun (WGS) entry which is preliminary data.</text>
</comment>
<protein>
    <submittedName>
        <fullName evidence="1">4989_t:CDS:1</fullName>
    </submittedName>
</protein>
<accession>A0ACA9KSW6</accession>
<name>A0ACA9KSW6_9GLOM</name>
<dbReference type="EMBL" id="CAJVPT010002801">
    <property type="protein sequence ID" value="CAG8487515.1"/>
    <property type="molecule type" value="Genomic_DNA"/>
</dbReference>
<evidence type="ECO:0000313" key="2">
    <source>
        <dbReference type="Proteomes" id="UP000789525"/>
    </source>
</evidence>
<sequence>MPSFQPAVEPDSEVVGNRWIGPSVHAASCLQEIEFETEWILYSSLHESLMIRTTHMVGLKKVSANESSSRDGIPSGILLDSKVLKGTNIRGAGYPGSSMLVIPSADADIIEENGVGFRRSRSPLKVHASRQEIFWLSKGRTSVDKKNYSHCL</sequence>
<evidence type="ECO:0000313" key="1">
    <source>
        <dbReference type="EMBL" id="CAG8487515.1"/>
    </source>
</evidence>
<dbReference type="Proteomes" id="UP000789525">
    <property type="component" value="Unassembled WGS sequence"/>
</dbReference>